<keyword evidence="7" id="KW-1185">Reference proteome</keyword>
<protein>
    <submittedName>
        <fullName evidence="6">Glycoside hydrolase family 16 protein</fullName>
    </submittedName>
</protein>
<dbReference type="InterPro" id="IPR050546">
    <property type="entry name" value="Glycosyl_Hydrlase_16"/>
</dbReference>
<dbReference type="InterPro" id="IPR000757">
    <property type="entry name" value="Beta-glucanase-like"/>
</dbReference>
<sequence length="304" mass="33345">MGGFIRLGLTLAGCCNAVLGREARRHKDDLAMNANVTHHAAGDGRCRSKALRLAAALAGLLAASGGALAQDATGKSFVETFDKLSGSRWFVSDGWDNGKHQNCTWSKEQVKVADGNLVLSFDKKPLKNRDYSCGEVQTKERFGYGTYEARMKTGTGSGLNAAFFTYIGPVHKKPHDEIDFEVLTKDPSKVQVNAYVGGKSNDEKLVDVPGGADKGFNDYAFVWEKERLRWYVNGQLVHEVTEPSQLPSNPQKIFFSLWGTGTLSEWMGRFTEPTEAVTMAVDRVAYTALGEPCQFERSVACTLK</sequence>
<evidence type="ECO:0000256" key="4">
    <source>
        <dbReference type="PIRSR" id="PIRSR608264-1"/>
    </source>
</evidence>
<reference evidence="6" key="1">
    <citation type="journal article" date="2021" name="Microorganisms">
        <title>Phylogenomic Reconstruction and Metabolic Potential of the Genus Aminobacter.</title>
        <authorList>
            <person name="Artuso I."/>
            <person name="Turrini P."/>
            <person name="Pirolo M."/>
            <person name="Lugli G.A."/>
            <person name="Ventura M."/>
            <person name="Visca P."/>
        </authorList>
    </citation>
    <scope>NUCLEOTIDE SEQUENCE</scope>
    <source>
        <strain evidence="6">LMG 26462</strain>
    </source>
</reference>
<organism evidence="6 7">
    <name type="scientific">Aminobacter anthyllidis</name>
    <dbReference type="NCBI Taxonomy" id="1035067"/>
    <lineage>
        <taxon>Bacteria</taxon>
        <taxon>Pseudomonadati</taxon>
        <taxon>Pseudomonadota</taxon>
        <taxon>Alphaproteobacteria</taxon>
        <taxon>Hyphomicrobiales</taxon>
        <taxon>Phyllobacteriaceae</taxon>
        <taxon>Aminobacter</taxon>
    </lineage>
</organism>
<dbReference type="InterPro" id="IPR013320">
    <property type="entry name" value="ConA-like_dom_sf"/>
</dbReference>
<evidence type="ECO:0000313" key="6">
    <source>
        <dbReference type="EMBL" id="MBT1158850.1"/>
    </source>
</evidence>
<dbReference type="PANTHER" id="PTHR10963:SF55">
    <property type="entry name" value="GLYCOSIDE HYDROLASE FAMILY 16 PROTEIN"/>
    <property type="match status" value="1"/>
</dbReference>
<proteinExistence type="inferred from homology"/>
<dbReference type="GO" id="GO:0004553">
    <property type="term" value="F:hydrolase activity, hydrolyzing O-glycosyl compounds"/>
    <property type="evidence" value="ECO:0007669"/>
    <property type="project" value="InterPro"/>
</dbReference>
<dbReference type="SUPFAM" id="SSF49899">
    <property type="entry name" value="Concanavalin A-like lectins/glucanases"/>
    <property type="match status" value="1"/>
</dbReference>
<dbReference type="Proteomes" id="UP001138921">
    <property type="component" value="Unassembled WGS sequence"/>
</dbReference>
<evidence type="ECO:0000256" key="1">
    <source>
        <dbReference type="ARBA" id="ARBA00006865"/>
    </source>
</evidence>
<name>A0A9X1D6G2_9HYPH</name>
<dbReference type="GO" id="GO:0005975">
    <property type="term" value="P:carbohydrate metabolic process"/>
    <property type="evidence" value="ECO:0007669"/>
    <property type="project" value="InterPro"/>
</dbReference>
<dbReference type="EMBL" id="JAFLWW010000009">
    <property type="protein sequence ID" value="MBT1158850.1"/>
    <property type="molecule type" value="Genomic_DNA"/>
</dbReference>
<feature type="domain" description="GH16" evidence="5">
    <location>
        <begin position="79"/>
        <end position="292"/>
    </location>
</feature>
<evidence type="ECO:0000256" key="2">
    <source>
        <dbReference type="ARBA" id="ARBA00022801"/>
    </source>
</evidence>
<keyword evidence="2 6" id="KW-0378">Hydrolase</keyword>
<dbReference type="PANTHER" id="PTHR10963">
    <property type="entry name" value="GLYCOSYL HYDROLASE-RELATED"/>
    <property type="match status" value="1"/>
</dbReference>
<evidence type="ECO:0000313" key="7">
    <source>
        <dbReference type="Proteomes" id="UP001138921"/>
    </source>
</evidence>
<dbReference type="Gene3D" id="2.60.120.200">
    <property type="match status" value="1"/>
</dbReference>
<evidence type="ECO:0000259" key="5">
    <source>
        <dbReference type="PROSITE" id="PS51762"/>
    </source>
</evidence>
<dbReference type="AlphaFoldDB" id="A0A9X1D6G2"/>
<dbReference type="PROSITE" id="PS51762">
    <property type="entry name" value="GH16_2"/>
    <property type="match status" value="1"/>
</dbReference>
<gene>
    <name evidence="6" type="ORF">J1C56_25065</name>
</gene>
<dbReference type="CDD" id="cd02175">
    <property type="entry name" value="GH16_lichenase"/>
    <property type="match status" value="1"/>
</dbReference>
<feature type="active site" description="Proton donor" evidence="4">
    <location>
        <position position="181"/>
    </location>
</feature>
<comment type="similarity">
    <text evidence="1">Belongs to the glycosyl hydrolase 16 family.</text>
</comment>
<dbReference type="Pfam" id="PF00722">
    <property type="entry name" value="Glyco_hydro_16"/>
    <property type="match status" value="1"/>
</dbReference>
<comment type="caution">
    <text evidence="6">The sequence shown here is derived from an EMBL/GenBank/DDBJ whole genome shotgun (WGS) entry which is preliminary data.</text>
</comment>
<keyword evidence="3" id="KW-0326">Glycosidase</keyword>
<evidence type="ECO:0000256" key="3">
    <source>
        <dbReference type="ARBA" id="ARBA00023295"/>
    </source>
</evidence>
<dbReference type="InterPro" id="IPR008264">
    <property type="entry name" value="Beta_glucanase"/>
</dbReference>
<accession>A0A9X1D6G2</accession>
<reference evidence="6" key="2">
    <citation type="submission" date="2021-03" db="EMBL/GenBank/DDBJ databases">
        <authorList>
            <person name="Artuso I."/>
            <person name="Turrini P."/>
            <person name="Pirolo M."/>
            <person name="Lugli G.A."/>
            <person name="Ventura M."/>
            <person name="Visca P."/>
        </authorList>
    </citation>
    <scope>NUCLEOTIDE SEQUENCE</scope>
    <source>
        <strain evidence="6">LMG 26462</strain>
    </source>
</reference>
<dbReference type="PRINTS" id="PR00737">
    <property type="entry name" value="GLHYDRLASE16"/>
</dbReference>
<feature type="active site" description="Nucleophile" evidence="4">
    <location>
        <position position="177"/>
    </location>
</feature>